<keyword evidence="1" id="KW-0808">Transferase</keyword>
<dbReference type="EMBL" id="LBZW01000006">
    <property type="protein sequence ID" value="KKR79563.1"/>
    <property type="molecule type" value="Genomic_DNA"/>
</dbReference>
<gene>
    <name evidence="1" type="ORF">UU24_C0006G0057</name>
</gene>
<comment type="caution">
    <text evidence="1">The sequence shown here is derived from an EMBL/GenBank/DDBJ whole genome shotgun (WGS) entry which is preliminary data.</text>
</comment>
<dbReference type="AlphaFoldDB" id="A0A0G0TRE7"/>
<dbReference type="Proteomes" id="UP000034749">
    <property type="component" value="Unassembled WGS sequence"/>
</dbReference>
<evidence type="ECO:0000313" key="1">
    <source>
        <dbReference type="EMBL" id="KKR79563.1"/>
    </source>
</evidence>
<organism evidence="1 2">
    <name type="scientific">Candidatus Nomurabacteria bacterium GW2011_GWA2_40_9</name>
    <dbReference type="NCBI Taxonomy" id="1618734"/>
    <lineage>
        <taxon>Bacteria</taxon>
        <taxon>Candidatus Nomuraibacteriota</taxon>
    </lineage>
</organism>
<sequence>MNSSENIICFSSIDWDFIWQGHQQIMQTFANQGHRVLFIENTGVRSPGIKDISRIKKR</sequence>
<protein>
    <submittedName>
        <fullName evidence="1">Glycosyltransferase</fullName>
    </submittedName>
</protein>
<accession>A0A0G0TRE7</accession>
<reference evidence="1 2" key="1">
    <citation type="journal article" date="2015" name="Nature">
        <title>rRNA introns, odd ribosomes, and small enigmatic genomes across a large radiation of phyla.</title>
        <authorList>
            <person name="Brown C.T."/>
            <person name="Hug L.A."/>
            <person name="Thomas B.C."/>
            <person name="Sharon I."/>
            <person name="Castelle C.J."/>
            <person name="Singh A."/>
            <person name="Wilkins M.J."/>
            <person name="Williams K.H."/>
            <person name="Banfield J.F."/>
        </authorList>
    </citation>
    <scope>NUCLEOTIDE SEQUENCE [LARGE SCALE GENOMIC DNA]</scope>
</reference>
<proteinExistence type="predicted"/>
<name>A0A0G0TRE7_9BACT</name>
<evidence type="ECO:0000313" key="2">
    <source>
        <dbReference type="Proteomes" id="UP000034749"/>
    </source>
</evidence>
<dbReference type="GO" id="GO:0016740">
    <property type="term" value="F:transferase activity"/>
    <property type="evidence" value="ECO:0007669"/>
    <property type="project" value="UniProtKB-KW"/>
</dbReference>
<feature type="non-terminal residue" evidence="1">
    <location>
        <position position="58"/>
    </location>
</feature>